<keyword evidence="1" id="KW-0472">Membrane</keyword>
<organism evidence="3 4">
    <name type="scientific">Croceitalea marina</name>
    <dbReference type="NCBI Taxonomy" id="1775166"/>
    <lineage>
        <taxon>Bacteria</taxon>
        <taxon>Pseudomonadati</taxon>
        <taxon>Bacteroidota</taxon>
        <taxon>Flavobacteriia</taxon>
        <taxon>Flavobacteriales</taxon>
        <taxon>Flavobacteriaceae</taxon>
        <taxon>Croceitalea</taxon>
    </lineage>
</organism>
<gene>
    <name evidence="3" type="ORF">ACFSQJ_19030</name>
</gene>
<feature type="transmembrane region" description="Helical" evidence="1">
    <location>
        <begin position="140"/>
        <end position="162"/>
    </location>
</feature>
<keyword evidence="4" id="KW-1185">Reference proteome</keyword>
<feature type="transmembrane region" description="Helical" evidence="1">
    <location>
        <begin position="64"/>
        <end position="83"/>
    </location>
</feature>
<evidence type="ECO:0000259" key="2">
    <source>
        <dbReference type="Pfam" id="PF07853"/>
    </source>
</evidence>
<keyword evidence="1" id="KW-1133">Transmembrane helix</keyword>
<dbReference type="Pfam" id="PF07853">
    <property type="entry name" value="DUF1648"/>
    <property type="match status" value="1"/>
</dbReference>
<dbReference type="EMBL" id="JBHULB010000083">
    <property type="protein sequence ID" value="MFD2589027.1"/>
    <property type="molecule type" value="Genomic_DNA"/>
</dbReference>
<dbReference type="RefSeq" id="WP_377768508.1">
    <property type="nucleotide sequence ID" value="NZ_JBHULB010000083.1"/>
</dbReference>
<evidence type="ECO:0000256" key="1">
    <source>
        <dbReference type="SAM" id="Phobius"/>
    </source>
</evidence>
<comment type="caution">
    <text evidence="3">The sequence shown here is derived from an EMBL/GenBank/DDBJ whole genome shotgun (WGS) entry which is preliminary data.</text>
</comment>
<accession>A0ABW5N067</accession>
<feature type="domain" description="DUF1648" evidence="2">
    <location>
        <begin position="25"/>
        <end position="71"/>
    </location>
</feature>
<sequence>MFKNHPKIDVEPNDFDRKLILAGWLLVALNFILVFSFYASLPEVIPTHFNIKGEADGFGNKSTLWVLPILNLVMYFGMTMLATKMKPWNFNYPTKVTEKNASKIYAISIRMLTWLNLGIALIFLVISLNAILMAKEVNHFSIGWVIIVLLLAITLGPFISIFKMFKVPKS</sequence>
<evidence type="ECO:0000313" key="3">
    <source>
        <dbReference type="EMBL" id="MFD2589027.1"/>
    </source>
</evidence>
<protein>
    <submittedName>
        <fullName evidence="3">DUF1648 domain-containing protein</fullName>
    </submittedName>
</protein>
<proteinExistence type="predicted"/>
<dbReference type="InterPro" id="IPR012867">
    <property type="entry name" value="DUF1648"/>
</dbReference>
<name>A0ABW5N067_9FLAO</name>
<feature type="transmembrane region" description="Helical" evidence="1">
    <location>
        <begin position="104"/>
        <end position="128"/>
    </location>
</feature>
<feature type="transmembrane region" description="Helical" evidence="1">
    <location>
        <begin position="21"/>
        <end position="41"/>
    </location>
</feature>
<evidence type="ECO:0000313" key="4">
    <source>
        <dbReference type="Proteomes" id="UP001597526"/>
    </source>
</evidence>
<dbReference type="Proteomes" id="UP001597526">
    <property type="component" value="Unassembled WGS sequence"/>
</dbReference>
<keyword evidence="1" id="KW-0812">Transmembrane</keyword>
<reference evidence="4" key="1">
    <citation type="journal article" date="2019" name="Int. J. Syst. Evol. Microbiol.">
        <title>The Global Catalogue of Microorganisms (GCM) 10K type strain sequencing project: providing services to taxonomists for standard genome sequencing and annotation.</title>
        <authorList>
            <consortium name="The Broad Institute Genomics Platform"/>
            <consortium name="The Broad Institute Genome Sequencing Center for Infectious Disease"/>
            <person name="Wu L."/>
            <person name="Ma J."/>
        </authorList>
    </citation>
    <scope>NUCLEOTIDE SEQUENCE [LARGE SCALE GENOMIC DNA]</scope>
    <source>
        <strain evidence="4">KCTC 52368</strain>
    </source>
</reference>